<evidence type="ECO:0000259" key="9">
    <source>
        <dbReference type="PROSITE" id="PS50885"/>
    </source>
</evidence>
<gene>
    <name evidence="10" type="ORF">SAMN02745124_03793</name>
</gene>
<dbReference type="PRINTS" id="PR00260">
    <property type="entry name" value="CHEMTRNSDUCR"/>
</dbReference>
<evidence type="ECO:0000313" key="10">
    <source>
        <dbReference type="EMBL" id="SHI09017.1"/>
    </source>
</evidence>
<dbReference type="SUPFAM" id="SSF58104">
    <property type="entry name" value="Methyl-accepting chemotaxis protein (MCP) signaling domain"/>
    <property type="match status" value="1"/>
</dbReference>
<proteinExistence type="inferred from homology"/>
<dbReference type="Gene3D" id="3.30.450.20">
    <property type="entry name" value="PAS domain"/>
    <property type="match status" value="1"/>
</dbReference>
<keyword evidence="2" id="KW-0997">Cell inner membrane</keyword>
<comment type="similarity">
    <text evidence="4">Belongs to the methyl-accepting chemotaxis (MCP) protein family.</text>
</comment>
<dbReference type="SMART" id="SM00283">
    <property type="entry name" value="MA"/>
    <property type="match status" value="1"/>
</dbReference>
<comment type="subcellular location">
    <subcellularLocation>
        <location evidence="1">Cell inner membrane</location>
        <topology evidence="1">Multi-pass membrane protein</topology>
    </subcellularLocation>
</comment>
<dbReference type="InterPro" id="IPR004089">
    <property type="entry name" value="MCPsignal_dom"/>
</dbReference>
<feature type="domain" description="Methyl-accepting transducer" evidence="7">
    <location>
        <begin position="419"/>
        <end position="648"/>
    </location>
</feature>
<evidence type="ECO:0000256" key="2">
    <source>
        <dbReference type="ARBA" id="ARBA00022519"/>
    </source>
</evidence>
<evidence type="ECO:0000259" key="7">
    <source>
        <dbReference type="PROSITE" id="PS50111"/>
    </source>
</evidence>
<feature type="transmembrane region" description="Helical" evidence="6">
    <location>
        <begin position="14"/>
        <end position="34"/>
    </location>
</feature>
<dbReference type="SUPFAM" id="SSF103190">
    <property type="entry name" value="Sensory domain-like"/>
    <property type="match status" value="1"/>
</dbReference>
<dbReference type="STRING" id="1121409.SAMN02745124_03793"/>
<dbReference type="RefSeq" id="WP_073378588.1">
    <property type="nucleotide sequence ID" value="NZ_FQXS01000031.1"/>
</dbReference>
<evidence type="ECO:0000313" key="11">
    <source>
        <dbReference type="Proteomes" id="UP000184139"/>
    </source>
</evidence>
<dbReference type="Gene3D" id="1.10.287.950">
    <property type="entry name" value="Methyl-accepting chemotaxis protein"/>
    <property type="match status" value="1"/>
</dbReference>
<feature type="domain" description="HAMP" evidence="9">
    <location>
        <begin position="341"/>
        <end position="393"/>
    </location>
</feature>
<keyword evidence="6" id="KW-1133">Transmembrane helix</keyword>
<name>A0A1M5YAE6_9BACT</name>
<dbReference type="PANTHER" id="PTHR32089:SF112">
    <property type="entry name" value="LYSOZYME-LIKE PROTEIN-RELATED"/>
    <property type="match status" value="1"/>
</dbReference>
<dbReference type="PANTHER" id="PTHR32089">
    <property type="entry name" value="METHYL-ACCEPTING CHEMOTAXIS PROTEIN MCPB"/>
    <property type="match status" value="1"/>
</dbReference>
<dbReference type="InterPro" id="IPR000727">
    <property type="entry name" value="T_SNARE_dom"/>
</dbReference>
<dbReference type="InterPro" id="IPR003660">
    <property type="entry name" value="HAMP_dom"/>
</dbReference>
<dbReference type="InterPro" id="IPR029151">
    <property type="entry name" value="Sensor-like_sf"/>
</dbReference>
<evidence type="ECO:0000256" key="4">
    <source>
        <dbReference type="ARBA" id="ARBA00029447"/>
    </source>
</evidence>
<evidence type="ECO:0000259" key="8">
    <source>
        <dbReference type="PROSITE" id="PS50192"/>
    </source>
</evidence>
<dbReference type="PROSITE" id="PS50192">
    <property type="entry name" value="T_SNARE"/>
    <property type="match status" value="1"/>
</dbReference>
<evidence type="ECO:0000256" key="5">
    <source>
        <dbReference type="PROSITE-ProRule" id="PRU00284"/>
    </source>
</evidence>
<accession>A0A1M5YAE6</accession>
<evidence type="ECO:0000256" key="3">
    <source>
        <dbReference type="ARBA" id="ARBA00023224"/>
    </source>
</evidence>
<dbReference type="PROSITE" id="PS50885">
    <property type="entry name" value="HAMP"/>
    <property type="match status" value="1"/>
</dbReference>
<dbReference type="PROSITE" id="PS50111">
    <property type="entry name" value="CHEMOTAXIS_TRANSDUC_2"/>
    <property type="match status" value="1"/>
</dbReference>
<dbReference type="OrthoDB" id="9816383at2"/>
<keyword evidence="11" id="KW-1185">Reference proteome</keyword>
<keyword evidence="6" id="KW-0812">Transmembrane</keyword>
<protein>
    <submittedName>
        <fullName evidence="10">Methyl-accepting chemotaxis protein</fullName>
    </submittedName>
</protein>
<dbReference type="GO" id="GO:0005886">
    <property type="term" value="C:plasma membrane"/>
    <property type="evidence" value="ECO:0007669"/>
    <property type="project" value="UniProtKB-SubCell"/>
</dbReference>
<dbReference type="InterPro" id="IPR004090">
    <property type="entry name" value="Chemotax_Me-accpt_rcpt"/>
</dbReference>
<dbReference type="CDD" id="cd06225">
    <property type="entry name" value="HAMP"/>
    <property type="match status" value="1"/>
</dbReference>
<dbReference type="AlphaFoldDB" id="A0A1M5YAE6"/>
<dbReference type="Pfam" id="PF00672">
    <property type="entry name" value="HAMP"/>
    <property type="match status" value="1"/>
</dbReference>
<organism evidence="10 11">
    <name type="scientific">Desulfofustis glycolicus DSM 9705</name>
    <dbReference type="NCBI Taxonomy" id="1121409"/>
    <lineage>
        <taxon>Bacteria</taxon>
        <taxon>Pseudomonadati</taxon>
        <taxon>Thermodesulfobacteriota</taxon>
        <taxon>Desulfobulbia</taxon>
        <taxon>Desulfobulbales</taxon>
        <taxon>Desulfocapsaceae</taxon>
        <taxon>Desulfofustis</taxon>
    </lineage>
</organism>
<sequence>MFSRFTRVRFTTKLFVAMIGVVVLSILITSGNAIRMSKNGLYELGEGAVQDIHQSLYNSLAAIDDNIRQKLDGDLLILDKELRLTGGLLLDDSTMEEETLVNQETGESVTMEIPKFQAGIQYVNHKFDIVDRVESITGASATIFQLVDDKLLRISTTVKKTDGERAVGTYIPSDSPVFQTIMNGEEFRGKAYVVNDWYLTAYQPVRDLENKIIGAVYVGQLMLSEQVRKLVGETKIGPGYFFIYDESGSPLVHPTLTPDNNVYELYPIFKGHPDGFVDYEYQGAQKVTYKKFIDEWGLTLAVGIDRQDIVAGLDVQMLRNNLLVGLLVVAGGIVLTVFLVRSINNPLKELAEKAVKVGEGDYTIAFSSQVDDAIGQLTNSLGVMVEKGKEMMRDIVSSSQSLSASSTELATISDQMVGNAESTTDIADQASGNAQEVTANMQSVSAAMEQSAVNLDMIASASEEMGTTIKEIAENSARARQTTEEAVANTKRSHQTIVELGEAARAIGSITETITEISEQTNLLALNATIEAARAGEAGKGFAVVANEIKELAKETAEATGKIKEAISGIQGKTGDTVKDIEAITSVINDVNEIVNGIVTAVEEQSITTNEIVNNVSQASQGITEINENVASSNQMTQQMNEAVGLVKERSVEVKQSSQHVRTSADELSRLSEKLTELVSKYKI</sequence>
<feature type="transmembrane region" description="Helical" evidence="6">
    <location>
        <begin position="322"/>
        <end position="340"/>
    </location>
</feature>
<keyword evidence="3 5" id="KW-0807">Transducer</keyword>
<feature type="domain" description="T-SNARE coiled-coil homology" evidence="8">
    <location>
        <begin position="571"/>
        <end position="633"/>
    </location>
</feature>
<dbReference type="GO" id="GO:0007165">
    <property type="term" value="P:signal transduction"/>
    <property type="evidence" value="ECO:0007669"/>
    <property type="project" value="UniProtKB-KW"/>
</dbReference>
<dbReference type="GO" id="GO:0006935">
    <property type="term" value="P:chemotaxis"/>
    <property type="evidence" value="ECO:0007669"/>
    <property type="project" value="InterPro"/>
</dbReference>
<dbReference type="EMBL" id="FQXS01000031">
    <property type="protein sequence ID" value="SHI09017.1"/>
    <property type="molecule type" value="Genomic_DNA"/>
</dbReference>
<dbReference type="GO" id="GO:0004888">
    <property type="term" value="F:transmembrane signaling receptor activity"/>
    <property type="evidence" value="ECO:0007669"/>
    <property type="project" value="InterPro"/>
</dbReference>
<keyword evidence="6" id="KW-0472">Membrane</keyword>
<dbReference type="Pfam" id="PF17201">
    <property type="entry name" value="Cache_3-Cache_2"/>
    <property type="match status" value="1"/>
</dbReference>
<dbReference type="Pfam" id="PF00015">
    <property type="entry name" value="MCPsignal"/>
    <property type="match status" value="1"/>
</dbReference>
<evidence type="ECO:0000256" key="1">
    <source>
        <dbReference type="ARBA" id="ARBA00004429"/>
    </source>
</evidence>
<dbReference type="CDD" id="cd11386">
    <property type="entry name" value="MCP_signal"/>
    <property type="match status" value="1"/>
</dbReference>
<dbReference type="SMART" id="SM00304">
    <property type="entry name" value="HAMP"/>
    <property type="match status" value="1"/>
</dbReference>
<reference evidence="10 11" key="1">
    <citation type="submission" date="2016-11" db="EMBL/GenBank/DDBJ databases">
        <authorList>
            <person name="Jaros S."/>
            <person name="Januszkiewicz K."/>
            <person name="Wedrychowicz H."/>
        </authorList>
    </citation>
    <scope>NUCLEOTIDE SEQUENCE [LARGE SCALE GENOMIC DNA]</scope>
    <source>
        <strain evidence="10 11">DSM 9705</strain>
    </source>
</reference>
<keyword evidence="2" id="KW-1003">Cell membrane</keyword>
<dbReference type="Proteomes" id="UP000184139">
    <property type="component" value="Unassembled WGS sequence"/>
</dbReference>
<evidence type="ECO:0000256" key="6">
    <source>
        <dbReference type="SAM" id="Phobius"/>
    </source>
</evidence>
<dbReference type="InterPro" id="IPR033462">
    <property type="entry name" value="Cache_3-Cache_2"/>
</dbReference>